<dbReference type="AlphaFoldDB" id="A0A2J6Q0U6"/>
<dbReference type="GO" id="GO:0046486">
    <property type="term" value="P:glycerolipid metabolic process"/>
    <property type="evidence" value="ECO:0007669"/>
    <property type="project" value="UniProtKB-ARBA"/>
</dbReference>
<sequence>MRTVDPTNPPKPCDYFDLIGGTSTGGLIAIMLGRLKMDIEVCIEAYLQISKDVFQPRKNKFNFIGRANDALKVRGKFGSEALKRAIQRIVVQAGEKEDAKLRVEAQPKCRVFVCATRGEMGLHTALLRNYDSRGPGEVDCAIWEAGRATSAASSFFDPIQIGPFQESFVDGATGCNNPVEKVFEEALGIWGEGAQERINCFLSIGTGQPTEKGFGKGLKEIASTLIHISTETEQTAARFTRVNAPFLGAPLRRKNIYFRFNVVKSLEEIGLERHEEKAKIAAATKVYLSSPQVSSDLIACAGALKSYCM</sequence>
<comment type="caution">
    <text evidence="4">Lacks conserved residue(s) required for the propagation of feature annotation.</text>
</comment>
<feature type="short sequence motif" description="DGA/G" evidence="4">
    <location>
        <begin position="170"/>
        <end position="172"/>
    </location>
</feature>
<dbReference type="Gene3D" id="3.40.1090.10">
    <property type="entry name" value="Cytosolic phospholipase A2 catalytic domain"/>
    <property type="match status" value="1"/>
</dbReference>
<dbReference type="PANTHER" id="PTHR24185">
    <property type="entry name" value="CALCIUM-INDEPENDENT PHOSPHOLIPASE A2-GAMMA"/>
    <property type="match status" value="1"/>
</dbReference>
<dbReference type="GO" id="GO:0016042">
    <property type="term" value="P:lipid catabolic process"/>
    <property type="evidence" value="ECO:0007669"/>
    <property type="project" value="UniProtKB-UniRule"/>
</dbReference>
<evidence type="ECO:0000256" key="4">
    <source>
        <dbReference type="PROSITE-ProRule" id="PRU01161"/>
    </source>
</evidence>
<keyword evidence="1 4" id="KW-0378">Hydrolase</keyword>
<dbReference type="GO" id="GO:0016020">
    <property type="term" value="C:membrane"/>
    <property type="evidence" value="ECO:0007669"/>
    <property type="project" value="TreeGrafter"/>
</dbReference>
<keyword evidence="3 4" id="KW-0443">Lipid metabolism</keyword>
<gene>
    <name evidence="6" type="ORF">NA56DRAFT_190237</name>
</gene>
<protein>
    <submittedName>
        <fullName evidence="6">FabD/lysophospholipase-like protein</fullName>
    </submittedName>
</protein>
<evidence type="ECO:0000256" key="3">
    <source>
        <dbReference type="ARBA" id="ARBA00023098"/>
    </source>
</evidence>
<dbReference type="OrthoDB" id="1658288at2759"/>
<feature type="active site" description="Nucleophile" evidence="4">
    <location>
        <position position="23"/>
    </location>
</feature>
<evidence type="ECO:0000256" key="1">
    <source>
        <dbReference type="ARBA" id="ARBA00022801"/>
    </source>
</evidence>
<feature type="short sequence motif" description="GXSXG" evidence="4">
    <location>
        <begin position="21"/>
        <end position="25"/>
    </location>
</feature>
<keyword evidence="7" id="KW-1185">Reference proteome</keyword>
<dbReference type="SUPFAM" id="SSF52151">
    <property type="entry name" value="FabD/lysophospholipase-like"/>
    <property type="match status" value="1"/>
</dbReference>
<dbReference type="InterPro" id="IPR002641">
    <property type="entry name" value="PNPLA_dom"/>
</dbReference>
<dbReference type="CDD" id="cd07216">
    <property type="entry name" value="Pat17_PNPLA8_PNPLA9_like3"/>
    <property type="match status" value="1"/>
</dbReference>
<dbReference type="GO" id="GO:0047499">
    <property type="term" value="F:calcium-independent phospholipase A2 activity"/>
    <property type="evidence" value="ECO:0007669"/>
    <property type="project" value="TreeGrafter"/>
</dbReference>
<proteinExistence type="predicted"/>
<keyword evidence="2 4" id="KW-0442">Lipid degradation</keyword>
<evidence type="ECO:0000313" key="7">
    <source>
        <dbReference type="Proteomes" id="UP000235672"/>
    </source>
</evidence>
<dbReference type="GO" id="GO:0019369">
    <property type="term" value="P:arachidonate metabolic process"/>
    <property type="evidence" value="ECO:0007669"/>
    <property type="project" value="TreeGrafter"/>
</dbReference>
<dbReference type="InterPro" id="IPR016035">
    <property type="entry name" value="Acyl_Trfase/lysoPLipase"/>
</dbReference>
<dbReference type="PANTHER" id="PTHR24185:SF1">
    <property type="entry name" value="CALCIUM-INDEPENDENT PHOSPHOLIPASE A2-GAMMA"/>
    <property type="match status" value="1"/>
</dbReference>
<dbReference type="EMBL" id="KZ613487">
    <property type="protein sequence ID" value="PMD19892.1"/>
    <property type="molecule type" value="Genomic_DNA"/>
</dbReference>
<organism evidence="6 7">
    <name type="scientific">Hyaloscypha hepaticicola</name>
    <dbReference type="NCBI Taxonomy" id="2082293"/>
    <lineage>
        <taxon>Eukaryota</taxon>
        <taxon>Fungi</taxon>
        <taxon>Dikarya</taxon>
        <taxon>Ascomycota</taxon>
        <taxon>Pezizomycotina</taxon>
        <taxon>Leotiomycetes</taxon>
        <taxon>Helotiales</taxon>
        <taxon>Hyaloscyphaceae</taxon>
        <taxon>Hyaloscypha</taxon>
    </lineage>
</organism>
<dbReference type="PROSITE" id="PS51635">
    <property type="entry name" value="PNPLA"/>
    <property type="match status" value="1"/>
</dbReference>
<feature type="active site" description="Proton acceptor" evidence="4">
    <location>
        <position position="170"/>
    </location>
</feature>
<evidence type="ECO:0000256" key="2">
    <source>
        <dbReference type="ARBA" id="ARBA00022963"/>
    </source>
</evidence>
<evidence type="ECO:0000259" key="5">
    <source>
        <dbReference type="PROSITE" id="PS51635"/>
    </source>
</evidence>
<dbReference type="Pfam" id="PF01734">
    <property type="entry name" value="Patatin"/>
    <property type="match status" value="1"/>
</dbReference>
<dbReference type="STRING" id="1745343.A0A2J6Q0U6"/>
<reference evidence="6 7" key="1">
    <citation type="submission" date="2016-05" db="EMBL/GenBank/DDBJ databases">
        <title>A degradative enzymes factory behind the ericoid mycorrhizal symbiosis.</title>
        <authorList>
            <consortium name="DOE Joint Genome Institute"/>
            <person name="Martino E."/>
            <person name="Morin E."/>
            <person name="Grelet G."/>
            <person name="Kuo A."/>
            <person name="Kohler A."/>
            <person name="Daghino S."/>
            <person name="Barry K."/>
            <person name="Choi C."/>
            <person name="Cichocki N."/>
            <person name="Clum A."/>
            <person name="Copeland A."/>
            <person name="Hainaut M."/>
            <person name="Haridas S."/>
            <person name="Labutti K."/>
            <person name="Lindquist E."/>
            <person name="Lipzen A."/>
            <person name="Khouja H.-R."/>
            <person name="Murat C."/>
            <person name="Ohm R."/>
            <person name="Olson A."/>
            <person name="Spatafora J."/>
            <person name="Veneault-Fourrey C."/>
            <person name="Henrissat B."/>
            <person name="Grigoriev I."/>
            <person name="Martin F."/>
            <person name="Perotto S."/>
        </authorList>
    </citation>
    <scope>NUCLEOTIDE SEQUENCE [LARGE SCALE GENOMIC DNA]</scope>
    <source>
        <strain evidence="6 7">UAMH 7357</strain>
    </source>
</reference>
<feature type="domain" description="PNPLA" evidence="5">
    <location>
        <begin position="1"/>
        <end position="183"/>
    </location>
</feature>
<name>A0A2J6Q0U6_9HELO</name>
<dbReference type="Proteomes" id="UP000235672">
    <property type="component" value="Unassembled WGS sequence"/>
</dbReference>
<accession>A0A2J6Q0U6</accession>
<evidence type="ECO:0000313" key="6">
    <source>
        <dbReference type="EMBL" id="PMD19892.1"/>
    </source>
</evidence>